<dbReference type="OrthoDB" id="9805159at2"/>
<feature type="signal peptide" evidence="3">
    <location>
        <begin position="1"/>
        <end position="26"/>
    </location>
</feature>
<dbReference type="InterPro" id="IPR006047">
    <property type="entry name" value="GH13_cat_dom"/>
</dbReference>
<dbReference type="GO" id="GO:0016798">
    <property type="term" value="F:hydrolase activity, acting on glycosyl bonds"/>
    <property type="evidence" value="ECO:0007669"/>
    <property type="project" value="UniProtKB-KW"/>
</dbReference>
<dbReference type="Pfam" id="PF00128">
    <property type="entry name" value="Alpha-amylase"/>
    <property type="match status" value="1"/>
</dbReference>
<evidence type="ECO:0000256" key="2">
    <source>
        <dbReference type="ARBA" id="ARBA00023295"/>
    </source>
</evidence>
<evidence type="ECO:0000259" key="4">
    <source>
        <dbReference type="SMART" id="SM00642"/>
    </source>
</evidence>
<dbReference type="SUPFAM" id="SSF51445">
    <property type="entry name" value="(Trans)glycosidases"/>
    <property type="match status" value="1"/>
</dbReference>
<dbReference type="InterPro" id="IPR019492">
    <property type="entry name" value="Cyclo-malto-dextrinase_C"/>
</dbReference>
<feature type="domain" description="Glycosyl hydrolase family 13 catalytic" evidence="4">
    <location>
        <begin position="136"/>
        <end position="526"/>
    </location>
</feature>
<comment type="caution">
    <text evidence="5">The sequence shown here is derived from an EMBL/GenBank/DDBJ whole genome shotgun (WGS) entry which is preliminary data.</text>
</comment>
<evidence type="ECO:0000313" key="6">
    <source>
        <dbReference type="Proteomes" id="UP000223913"/>
    </source>
</evidence>
<dbReference type="SUPFAM" id="SSF51011">
    <property type="entry name" value="Glycosyl hydrolase domain"/>
    <property type="match status" value="1"/>
</dbReference>
<dbReference type="PANTHER" id="PTHR10357">
    <property type="entry name" value="ALPHA-AMYLASE FAMILY MEMBER"/>
    <property type="match status" value="1"/>
</dbReference>
<sequence length="621" mass="71530">MMRSLPFSVRPFALLFLMMFSLALHAQAVRLDKVEPPNWWTGMQWSEVQLMLYGDQLSGCTARFTDERLEIRAIHSVPNTHYAFVDVFIPEGLPPDDYTLIVENNGNETRIDFPIYERERSGPRHQGFSQDDVVYLLTPDRFANGDQKNDDLPGLADFNPEEAGKRHGGDLQGIIDQLDFLADLGVTTLWLNPILENNGPNSYHGYAATDLYKIDARFGSNEDYRRLVEEAHKRGLKIIFDHVNNHIGINHAWMTDLPRPDWVNGSKADHLTDKHYLLSITDPYAAPNSEQLQKSFWFVDDMPDLNQRNPFLANYLIQNTLWWMEYTGLDGIREDTYPYPDQEFLADWVKAILTEYPNANIVGEIWALQPSYIAQFQKESHFRRDFETNLPSVMDFPLSEALRSYLRGEGRLRDVYDVLAQDFVYTAPDQLLTFIDNHDMTRAAYEAKGDTDRLKQALTILLTTRGIPQLLYATEIGMVGGESHIELRADYPGGFPGDRRSAFTEAGRTELENDIFRTTRQLLHLRKQYPALRQGRLVHYPMNWNNNVYKYLRLHESGDILVLINGDDAEKKVDLSELEPLLGNRLQLQDLLQDRQLNLSIDEGITLEKGGVRIFLLRNGR</sequence>
<dbReference type="SMART" id="SM00642">
    <property type="entry name" value="Aamy"/>
    <property type="match status" value="1"/>
</dbReference>
<dbReference type="SUPFAM" id="SSF81296">
    <property type="entry name" value="E set domains"/>
    <property type="match status" value="1"/>
</dbReference>
<name>A0A2D0N4N1_FLAN2</name>
<dbReference type="InterPro" id="IPR014756">
    <property type="entry name" value="Ig_E-set"/>
</dbReference>
<gene>
    <name evidence="5" type="ORF">CRP01_26175</name>
</gene>
<feature type="chain" id="PRO_5012632668" evidence="3">
    <location>
        <begin position="27"/>
        <end position="621"/>
    </location>
</feature>
<evidence type="ECO:0000313" key="5">
    <source>
        <dbReference type="EMBL" id="PHN03492.1"/>
    </source>
</evidence>
<dbReference type="Pfam" id="PF10438">
    <property type="entry name" value="Cyc-maltodext_C"/>
    <property type="match status" value="1"/>
</dbReference>
<dbReference type="InterPro" id="IPR013780">
    <property type="entry name" value="Glyco_hydro_b"/>
</dbReference>
<dbReference type="GO" id="GO:0016829">
    <property type="term" value="F:lyase activity"/>
    <property type="evidence" value="ECO:0007669"/>
    <property type="project" value="UniProtKB-KW"/>
</dbReference>
<dbReference type="PANTHER" id="PTHR10357:SF210">
    <property type="entry name" value="MALTODEXTRIN GLUCOSIDASE"/>
    <property type="match status" value="1"/>
</dbReference>
<dbReference type="GO" id="GO:0005975">
    <property type="term" value="P:carbohydrate metabolic process"/>
    <property type="evidence" value="ECO:0007669"/>
    <property type="project" value="InterPro"/>
</dbReference>
<reference evidence="5 6" key="1">
    <citation type="submission" date="2017-10" db="EMBL/GenBank/DDBJ databases">
        <title>The draft genome sequence of Lewinella nigricans NBRC 102662.</title>
        <authorList>
            <person name="Wang K."/>
        </authorList>
    </citation>
    <scope>NUCLEOTIDE SEQUENCE [LARGE SCALE GENOMIC DNA]</scope>
    <source>
        <strain evidence="5 6">NBRC 102662</strain>
    </source>
</reference>
<organism evidence="5 6">
    <name type="scientific">Flavilitoribacter nigricans (strain ATCC 23147 / DSM 23189 / NBRC 102662 / NCIMB 1420 / SS-2)</name>
    <name type="common">Lewinella nigricans</name>
    <dbReference type="NCBI Taxonomy" id="1122177"/>
    <lineage>
        <taxon>Bacteria</taxon>
        <taxon>Pseudomonadati</taxon>
        <taxon>Bacteroidota</taxon>
        <taxon>Saprospiria</taxon>
        <taxon>Saprospirales</taxon>
        <taxon>Lewinellaceae</taxon>
        <taxon>Flavilitoribacter</taxon>
    </lineage>
</organism>
<keyword evidence="5" id="KW-0456">Lyase</keyword>
<dbReference type="InterPro" id="IPR015171">
    <property type="entry name" value="Cyc-maltodext_N"/>
</dbReference>
<dbReference type="InterPro" id="IPR017853">
    <property type="entry name" value="GH"/>
</dbReference>
<proteinExistence type="predicted"/>
<evidence type="ECO:0000256" key="3">
    <source>
        <dbReference type="SAM" id="SignalP"/>
    </source>
</evidence>
<accession>A0A2D0N4N1</accession>
<keyword evidence="3" id="KW-0732">Signal</keyword>
<dbReference type="Pfam" id="PF09087">
    <property type="entry name" value="Cyc-maltodext_N"/>
    <property type="match status" value="1"/>
</dbReference>
<evidence type="ECO:0000256" key="1">
    <source>
        <dbReference type="ARBA" id="ARBA00022801"/>
    </source>
</evidence>
<keyword evidence="1" id="KW-0378">Hydrolase</keyword>
<dbReference type="InterPro" id="IPR013783">
    <property type="entry name" value="Ig-like_fold"/>
</dbReference>
<dbReference type="Proteomes" id="UP000223913">
    <property type="component" value="Unassembled WGS sequence"/>
</dbReference>
<dbReference type="Gene3D" id="2.60.40.10">
    <property type="entry name" value="Immunoglobulins"/>
    <property type="match status" value="1"/>
</dbReference>
<keyword evidence="2" id="KW-0326">Glycosidase</keyword>
<keyword evidence="6" id="KW-1185">Reference proteome</keyword>
<protein>
    <submittedName>
        <fullName evidence="5">Alpha-amlyase</fullName>
    </submittedName>
</protein>
<dbReference type="AlphaFoldDB" id="A0A2D0N4N1"/>
<dbReference type="Gene3D" id="3.20.20.80">
    <property type="entry name" value="Glycosidases"/>
    <property type="match status" value="1"/>
</dbReference>
<dbReference type="RefSeq" id="WP_099153075.1">
    <property type="nucleotide sequence ID" value="NZ_PDUD01000031.1"/>
</dbReference>
<dbReference type="EMBL" id="PDUD01000031">
    <property type="protein sequence ID" value="PHN03492.1"/>
    <property type="molecule type" value="Genomic_DNA"/>
</dbReference>
<dbReference type="Gene3D" id="2.60.40.1180">
    <property type="entry name" value="Golgi alpha-mannosidase II"/>
    <property type="match status" value="1"/>
</dbReference>